<dbReference type="Pfam" id="PF11716">
    <property type="entry name" value="MDMPI_N"/>
    <property type="match status" value="1"/>
</dbReference>
<gene>
    <name evidence="4" type="ORF">KIV56_17970</name>
</gene>
<dbReference type="Gene3D" id="3.30.1050.20">
    <property type="match status" value="1"/>
</dbReference>
<evidence type="ECO:0000259" key="2">
    <source>
        <dbReference type="Pfam" id="PF07398"/>
    </source>
</evidence>
<dbReference type="InterPro" id="IPR024344">
    <property type="entry name" value="MDMPI_metal-binding"/>
</dbReference>
<dbReference type="Gene3D" id="1.20.120.450">
    <property type="entry name" value="dinb family like domain"/>
    <property type="match status" value="1"/>
</dbReference>
<dbReference type="EMBL" id="CP075584">
    <property type="protein sequence ID" value="WBM80004.1"/>
    <property type="molecule type" value="Genomic_DNA"/>
</dbReference>
<dbReference type="GO" id="GO:0016853">
    <property type="term" value="F:isomerase activity"/>
    <property type="evidence" value="ECO:0007669"/>
    <property type="project" value="UniProtKB-KW"/>
</dbReference>
<evidence type="ECO:0000313" key="5">
    <source>
        <dbReference type="Proteomes" id="UP001212421"/>
    </source>
</evidence>
<dbReference type="InterPro" id="IPR010872">
    <property type="entry name" value="MDMPI_C-term_domain"/>
</dbReference>
<feature type="domain" description="MDMPI C-terminal" evidence="2">
    <location>
        <begin position="167"/>
        <end position="247"/>
    </location>
</feature>
<feature type="domain" description="Mycothiol-dependent maleylpyruvate isomerase metal-binding" evidence="3">
    <location>
        <begin position="24"/>
        <end position="160"/>
    </location>
</feature>
<reference evidence="4 5" key="1">
    <citation type="submission" date="2021-05" db="EMBL/GenBank/DDBJ databases">
        <authorList>
            <person name="Kumar R."/>
            <person name="Kumar A."/>
            <person name="Mukhia S."/>
        </authorList>
    </citation>
    <scope>NUCLEOTIDE SEQUENCE [LARGE SCALE GENOMIC DNA]</scope>
    <source>
        <strain evidence="4 5">ERMR7:08</strain>
    </source>
</reference>
<organism evidence="4 5">
    <name type="scientific">Cryobacterium breve</name>
    <dbReference type="NCBI Taxonomy" id="1259258"/>
    <lineage>
        <taxon>Bacteria</taxon>
        <taxon>Bacillati</taxon>
        <taxon>Actinomycetota</taxon>
        <taxon>Actinomycetes</taxon>
        <taxon>Micrococcales</taxon>
        <taxon>Microbacteriaceae</taxon>
        <taxon>Cryobacterium</taxon>
    </lineage>
</organism>
<dbReference type="Proteomes" id="UP001212421">
    <property type="component" value="Chromosome"/>
</dbReference>
<proteinExistence type="predicted"/>
<name>A0ABY7NCI6_9MICO</name>
<sequence length="250" mass="27142">MGECPHPPLSPLTPSLLAQLLLARRATAFFAHELNGLSNVDLDGDSLLPGWSRRHVVAHVAYNARGMVRLVTWARTDVETPMYASNEARDSDIAAGAELDRDALRTLFDVATIQLDAAWRRLTPETWSHPVRTPSGREIPVSETVWMRNQELWVHTVDLATGAAFDDVPVEVLDRLLAEITSAWAARGDGGDLVLSVTGAQPERRFGDLRSEHPVVVSGSVAGLVKWATGRGGSDVTSSTGTPADPPRWL</sequence>
<protein>
    <submittedName>
        <fullName evidence="4">Maleylpyruvate isomerase family mycothiol-dependent enzyme</fullName>
    </submittedName>
</protein>
<feature type="region of interest" description="Disordered" evidence="1">
    <location>
        <begin position="231"/>
        <end position="250"/>
    </location>
</feature>
<keyword evidence="5" id="KW-1185">Reference proteome</keyword>
<dbReference type="InterPro" id="IPR036527">
    <property type="entry name" value="SCP2_sterol-bd_dom_sf"/>
</dbReference>
<dbReference type="Pfam" id="PF07398">
    <property type="entry name" value="MDMPI_C"/>
    <property type="match status" value="1"/>
</dbReference>
<evidence type="ECO:0000313" key="4">
    <source>
        <dbReference type="EMBL" id="WBM80004.1"/>
    </source>
</evidence>
<dbReference type="InterPro" id="IPR034660">
    <property type="entry name" value="DinB/YfiT-like"/>
</dbReference>
<dbReference type="InterPro" id="IPR017517">
    <property type="entry name" value="Maleyloyr_isom"/>
</dbReference>
<evidence type="ECO:0000256" key="1">
    <source>
        <dbReference type="SAM" id="MobiDB-lite"/>
    </source>
</evidence>
<evidence type="ECO:0000259" key="3">
    <source>
        <dbReference type="Pfam" id="PF11716"/>
    </source>
</evidence>
<keyword evidence="4" id="KW-0413">Isomerase</keyword>
<dbReference type="NCBIfam" id="TIGR03083">
    <property type="entry name" value="maleylpyruvate isomerase family mycothiol-dependent enzyme"/>
    <property type="match status" value="1"/>
</dbReference>
<dbReference type="RefSeq" id="WP_281534621.1">
    <property type="nucleotide sequence ID" value="NZ_CP075584.1"/>
</dbReference>
<dbReference type="SUPFAM" id="SSF55718">
    <property type="entry name" value="SCP-like"/>
    <property type="match status" value="1"/>
</dbReference>
<accession>A0ABY7NCI6</accession>
<dbReference type="SUPFAM" id="SSF109854">
    <property type="entry name" value="DinB/YfiT-like putative metalloenzymes"/>
    <property type="match status" value="1"/>
</dbReference>